<dbReference type="Pfam" id="PF02671">
    <property type="entry name" value="PAH"/>
    <property type="match status" value="1"/>
</dbReference>
<evidence type="ECO:0000313" key="7">
    <source>
        <dbReference type="Proteomes" id="UP001310594"/>
    </source>
</evidence>
<accession>A0AAN7W704</accession>
<evidence type="ECO:0000256" key="3">
    <source>
        <dbReference type="PROSITE-ProRule" id="PRU00810"/>
    </source>
</evidence>
<dbReference type="AlphaFoldDB" id="A0AAN7W704"/>
<evidence type="ECO:0000313" key="6">
    <source>
        <dbReference type="EMBL" id="KAK5695319.1"/>
    </source>
</evidence>
<comment type="subcellular location">
    <subcellularLocation>
        <location evidence="1 3">Nucleus</location>
    </subcellularLocation>
</comment>
<reference evidence="6" key="1">
    <citation type="submission" date="2023-08" db="EMBL/GenBank/DDBJ databases">
        <title>Black Yeasts Isolated from many extreme environments.</title>
        <authorList>
            <person name="Coleine C."/>
            <person name="Stajich J.E."/>
            <person name="Selbmann L."/>
        </authorList>
    </citation>
    <scope>NUCLEOTIDE SEQUENCE</scope>
    <source>
        <strain evidence="6">CCFEE 5810</strain>
    </source>
</reference>
<evidence type="ECO:0000256" key="2">
    <source>
        <dbReference type="ARBA" id="ARBA00023242"/>
    </source>
</evidence>
<dbReference type="EMBL" id="JAVRQU010000014">
    <property type="protein sequence ID" value="KAK5695319.1"/>
    <property type="molecule type" value="Genomic_DNA"/>
</dbReference>
<comment type="caution">
    <text evidence="6">The sequence shown here is derived from an EMBL/GenBank/DDBJ whole genome shotgun (WGS) entry which is preliminary data.</text>
</comment>
<protein>
    <submittedName>
        <fullName evidence="6">Small ubiquitin-related modifier 2</fullName>
    </submittedName>
</protein>
<gene>
    <name evidence="6" type="primary">SUMO2</name>
    <name evidence="6" type="ORF">LTR97_008825</name>
</gene>
<dbReference type="SUPFAM" id="SSF47762">
    <property type="entry name" value="PAH2 domain"/>
    <property type="match status" value="2"/>
</dbReference>
<dbReference type="InterPro" id="IPR036600">
    <property type="entry name" value="PAH_sf"/>
</dbReference>
<evidence type="ECO:0000259" key="5">
    <source>
        <dbReference type="Pfam" id="PF11976"/>
    </source>
</evidence>
<dbReference type="PANTHER" id="PTHR10562">
    <property type="entry name" value="SMALL UBIQUITIN-RELATED MODIFIER"/>
    <property type="match status" value="1"/>
</dbReference>
<dbReference type="PROSITE" id="PS51477">
    <property type="entry name" value="PAH"/>
    <property type="match status" value="2"/>
</dbReference>
<keyword evidence="2 3" id="KW-0539">Nucleus</keyword>
<proteinExistence type="predicted"/>
<dbReference type="GO" id="GO:0006355">
    <property type="term" value="P:regulation of DNA-templated transcription"/>
    <property type="evidence" value="ECO:0007669"/>
    <property type="project" value="InterPro"/>
</dbReference>
<evidence type="ECO:0000256" key="1">
    <source>
        <dbReference type="ARBA" id="ARBA00004123"/>
    </source>
</evidence>
<dbReference type="InterPro" id="IPR022617">
    <property type="entry name" value="Rad60/SUMO-like_dom"/>
</dbReference>
<dbReference type="Gene3D" id="1.20.1160.11">
    <property type="entry name" value="Paired amphipathic helix"/>
    <property type="match status" value="2"/>
</dbReference>
<feature type="domain" description="Rad60/SUMO-like" evidence="5">
    <location>
        <begin position="988"/>
        <end position="1046"/>
    </location>
</feature>
<evidence type="ECO:0000256" key="4">
    <source>
        <dbReference type="SAM" id="MobiDB-lite"/>
    </source>
</evidence>
<dbReference type="Gene3D" id="3.10.20.90">
    <property type="entry name" value="Phosphatidylinositol 3-kinase Catalytic Subunit, Chain A, domain 1"/>
    <property type="match status" value="3"/>
</dbReference>
<feature type="region of interest" description="Disordered" evidence="4">
    <location>
        <begin position="744"/>
        <end position="782"/>
    </location>
</feature>
<dbReference type="CDD" id="cd01763">
    <property type="entry name" value="Ubl_SUMO_like"/>
    <property type="match status" value="3"/>
</dbReference>
<dbReference type="InterPro" id="IPR003822">
    <property type="entry name" value="PAH"/>
</dbReference>
<organism evidence="6 7">
    <name type="scientific">Elasticomyces elasticus</name>
    <dbReference type="NCBI Taxonomy" id="574655"/>
    <lineage>
        <taxon>Eukaryota</taxon>
        <taxon>Fungi</taxon>
        <taxon>Dikarya</taxon>
        <taxon>Ascomycota</taxon>
        <taxon>Pezizomycotina</taxon>
        <taxon>Dothideomycetes</taxon>
        <taxon>Dothideomycetidae</taxon>
        <taxon>Mycosphaerellales</taxon>
        <taxon>Teratosphaeriaceae</taxon>
        <taxon>Elasticomyces</taxon>
    </lineage>
</organism>
<dbReference type="GO" id="GO:0005634">
    <property type="term" value="C:nucleus"/>
    <property type="evidence" value="ECO:0007669"/>
    <property type="project" value="UniProtKB-SubCell"/>
</dbReference>
<sequence>MGKNKRKPTKLKPKPLILEPAIEKHVKDLQAIIARSPDPRGTAESLAQQLEAELKKKKDLLATPPLPPATMPTRHRLCASVEDEAEPLPLDPAPATAPVLAVAPPSPNFTPEMAADLDRVLDEITNEPAPAPAVGGGQQSSVPTRWTFRFRPKVRAPAPAQTPKAEMKEDVVDKGVDGIEHPIVAVDDFVGHKDVKARAVYWMNRALISDPTKRITIGDIYAQYGMSFNGHGVEILGAMELTHLIAKMFKGVSMNNSAIDALRFKTPAEIAGAEEGGAKGKSTTGTVAKQQEALQLKAEISAADAMKYLSQDTKNWVDESTGKTAQDFLRDAHLYSEQVKETFPEGTEEHAQFIQILLDLQRGEPPPSIQKRISTLFAARPELIKGFEIYRPELWGSGRVDAAARALMSEVSEKKSQDVEDGKVGDFLNQVKDVYLADRPDVYHGFLEIMHEYTSSPKSTPQGIREKVRKLFNGRSDLFETFLGYLRPGSTSEKAGPAADASMRLTAGDEAKVDEFDEHVPMDILYGPALLARGRKLWYIKEPSRTRLWARMLFERGNNEEVCYNSMVLLYVATFRRYRGTPHEALSVQAFADTLCALFPYAEHTEVAPSRFVFYGISPRAKPLSPKKLLRHFHDREECRRTERTRRQLEMLEASGDVQLRIGNPINVFQHHLLDDAMLTLPTGTPSPWLQRLRSRRAGGPLSDHQPGFPGVSMRGLSTEMRRGLWVDEEYSLLVAESKMKLKAPPGEYPQRKDSAQAASSADRELQGPLTLETPSDRAGGMANAMSDAEAQLMAPIGFKFVHKLGYELQMRTKNDVKLCSAMALFAEQVFKSRELLRFQFNGRSITDDATPDIIGLQDGDVITVEGGGGTDLDAPVVVGVDVPIPSPEQDFSITLVSQNREVQLSFVVKKDDPYTVGYLMDAYARHVSTLRGELTFRFGGNEVKEGITPDEAGIRHGDCIEVWGPEPELSSSTELTIMFGNGDHGGVATFKIHRDTWMGDCMNTYAYRAERQRENLRFIFKGEEVFDDATANSLGLQDGDWIDVRDA</sequence>
<dbReference type="Pfam" id="PF11976">
    <property type="entry name" value="Rad60-SLD"/>
    <property type="match status" value="1"/>
</dbReference>
<dbReference type="SUPFAM" id="SSF54236">
    <property type="entry name" value="Ubiquitin-like"/>
    <property type="match status" value="3"/>
</dbReference>
<dbReference type="InterPro" id="IPR029071">
    <property type="entry name" value="Ubiquitin-like_domsf"/>
</dbReference>
<dbReference type="Proteomes" id="UP001310594">
    <property type="component" value="Unassembled WGS sequence"/>
</dbReference>
<name>A0AAN7W704_9PEZI</name>